<dbReference type="GO" id="GO:0050829">
    <property type="term" value="P:defense response to Gram-negative bacterium"/>
    <property type="evidence" value="ECO:0007669"/>
    <property type="project" value="UniProtKB-UniRule"/>
</dbReference>
<evidence type="ECO:0000256" key="6">
    <source>
        <dbReference type="ARBA" id="ARBA00023022"/>
    </source>
</evidence>
<comment type="subunit">
    <text evidence="9 10">Monomer. Homodimer; disulfide-linked.</text>
</comment>
<dbReference type="EMBL" id="OX395131">
    <property type="protein sequence ID" value="CAI5778547.1"/>
    <property type="molecule type" value="Genomic_DNA"/>
</dbReference>
<evidence type="ECO:0000259" key="11">
    <source>
        <dbReference type="SMART" id="SM00328"/>
    </source>
</evidence>
<comment type="domain">
    <text evidence="10">The N- and C-terminal barrels adopt an identical fold despite having only 13% of conserved residues.</text>
</comment>
<dbReference type="PANTHER" id="PTHR10504">
    <property type="entry name" value="BACTERICIDAL PERMEABILITY-INCREASING BPI PROTEIN-RELATED"/>
    <property type="match status" value="1"/>
</dbReference>
<keyword evidence="10" id="KW-0964">Secreted</keyword>
<accession>A0AA35KHR7</accession>
<keyword evidence="5 10" id="KW-0391">Immunity</keyword>
<keyword evidence="14" id="KW-1185">Reference proteome</keyword>
<evidence type="ECO:0000256" key="10">
    <source>
        <dbReference type="RuleBase" id="RU369039"/>
    </source>
</evidence>
<dbReference type="GO" id="GO:0001530">
    <property type="term" value="F:lipopolysaccharide binding"/>
    <property type="evidence" value="ECO:0007669"/>
    <property type="project" value="TreeGrafter"/>
</dbReference>
<evidence type="ECO:0000313" key="13">
    <source>
        <dbReference type="EMBL" id="CAI5778547.1"/>
    </source>
</evidence>
<dbReference type="AlphaFoldDB" id="A0AA35KHR7"/>
<dbReference type="FunFam" id="3.15.10.10:FF:000001">
    <property type="entry name" value="phospholipid transfer protein-like"/>
    <property type="match status" value="1"/>
</dbReference>
<dbReference type="InterPro" id="IPR032942">
    <property type="entry name" value="BPI/LBP/Plunc"/>
</dbReference>
<dbReference type="Pfam" id="PF02886">
    <property type="entry name" value="LBP_BPI_CETP_C"/>
    <property type="match status" value="1"/>
</dbReference>
<evidence type="ECO:0000256" key="1">
    <source>
        <dbReference type="ARBA" id="ARBA00007292"/>
    </source>
</evidence>
<dbReference type="PANTHER" id="PTHR10504:SF84">
    <property type="entry name" value="BACTERICIDAL PERMEABILITY-INCREASING PROTEIN"/>
    <property type="match status" value="1"/>
</dbReference>
<evidence type="ECO:0000256" key="5">
    <source>
        <dbReference type="ARBA" id="ARBA00022859"/>
    </source>
</evidence>
<evidence type="ECO:0000259" key="12">
    <source>
        <dbReference type="SMART" id="SM00329"/>
    </source>
</evidence>
<sequence>MHDSSIVTLYMNKAKELGIEILKSALKKETFHNINGSYTVPLAGKVSYSVSGVQVTEFQVNQAGAEFAAGTGVDLSVQDAKVLMSGNWKLASFLGDDSGTVDINIDRLTISTVMGVDRGDEGRLRVWYESCRSAMGDFRLKFYGGTSWLYNIAASALRDMLKSEVNQQLCSEVKKGIDKIAEILKTMNVSAQLDPIAGIDYSLVEKPMIDVDRCNVDLKGQFYTVGKTLHSGPFQPAPFLLPNQTDSMILLGISELVANSAAFVYYTAGALRVNYTDAMVPKSLPLRLNTKNVGIFVPELNERFPNMPMEFHLAAQKEPEIRFQPTGMEVTLFASAEAFVILPNASLASVFLLNIDANLTGQPLLKPGKSGKSLGYAGASVALKKLRLSKEWSKVGEIRVTVLETLLKAASNLGMSRLNRTHVHRH</sequence>
<dbReference type="Gene3D" id="3.15.10.10">
    <property type="entry name" value="Bactericidal permeability-increasing protein, domain 1"/>
    <property type="match status" value="1"/>
</dbReference>
<protein>
    <recommendedName>
        <fullName evidence="2 10">Bactericidal permeability-increasing protein</fullName>
        <shortName evidence="10">BPI</shortName>
    </recommendedName>
</protein>
<comment type="domain">
    <text evidence="10">The N-terminal region may be exposed to the interior of the granule, whereas the C-terminal portion may be embedded in the membrane. During phagocytosis and degranulation, proteases may be released and activated and cleave BPI at the junction of the N- and C-terminal portions of the molecule, providing controlled release of the N-terminal antibacterial fragment when bacteria are ingested.</text>
</comment>
<evidence type="ECO:0000256" key="2">
    <source>
        <dbReference type="ARBA" id="ARBA00017827"/>
    </source>
</evidence>
<comment type="subcellular location">
    <subcellularLocation>
        <location evidence="10">Secreted</location>
    </subcellularLocation>
</comment>
<keyword evidence="4 10" id="KW-0399">Innate immunity</keyword>
<name>A0AA35KHR7_9SAUR</name>
<dbReference type="InterPro" id="IPR017943">
    <property type="entry name" value="Bactericidal_perm-incr_a/b_dom"/>
</dbReference>
<evidence type="ECO:0000256" key="3">
    <source>
        <dbReference type="ARBA" id="ARBA00022529"/>
    </source>
</evidence>
<dbReference type="Pfam" id="PF01273">
    <property type="entry name" value="LBP_BPI_CETP"/>
    <property type="match status" value="1"/>
</dbReference>
<organism evidence="13 14">
    <name type="scientific">Podarcis lilfordi</name>
    <name type="common">Lilford's wall lizard</name>
    <dbReference type="NCBI Taxonomy" id="74358"/>
    <lineage>
        <taxon>Eukaryota</taxon>
        <taxon>Metazoa</taxon>
        <taxon>Chordata</taxon>
        <taxon>Craniata</taxon>
        <taxon>Vertebrata</taxon>
        <taxon>Euteleostomi</taxon>
        <taxon>Lepidosauria</taxon>
        <taxon>Squamata</taxon>
        <taxon>Bifurcata</taxon>
        <taxon>Unidentata</taxon>
        <taxon>Episquamata</taxon>
        <taxon>Laterata</taxon>
        <taxon>Lacertibaenia</taxon>
        <taxon>Lacertidae</taxon>
        <taxon>Podarcis</taxon>
    </lineage>
</organism>
<dbReference type="SMART" id="SM00328">
    <property type="entry name" value="BPI1"/>
    <property type="match status" value="1"/>
</dbReference>
<dbReference type="SMART" id="SM00329">
    <property type="entry name" value="BPI2"/>
    <property type="match status" value="1"/>
</dbReference>
<keyword evidence="7 10" id="KW-1015">Disulfide bond</keyword>
<keyword evidence="8 10" id="KW-0325">Glycoprotein</keyword>
<keyword evidence="6 10" id="KW-0044">Antibiotic</keyword>
<comment type="similarity">
    <text evidence="1">Belongs to the BPI/LBP/Plunc superfamily. BPI/LBP family.</text>
</comment>
<comment type="function">
    <text evidence="10">The cytotoxic action of BPI is limited to many species of Gram-negative bacteria; this specificity may be explained by a strong affinity of the very basic N-terminal half for the negatively charged lipopolysaccharides that are unique to the Gram-negative bacterial outer envelope.</text>
</comment>
<evidence type="ECO:0000256" key="7">
    <source>
        <dbReference type="ARBA" id="ARBA00023157"/>
    </source>
</evidence>
<feature type="domain" description="Lipid-binding serum glycoprotein C-terminal" evidence="12">
    <location>
        <begin position="243"/>
        <end position="426"/>
    </location>
</feature>
<evidence type="ECO:0000256" key="8">
    <source>
        <dbReference type="ARBA" id="ARBA00023180"/>
    </source>
</evidence>
<dbReference type="SUPFAM" id="SSF55394">
    <property type="entry name" value="Bactericidal permeability-increasing protein, BPI"/>
    <property type="match status" value="2"/>
</dbReference>
<keyword evidence="10" id="KW-0732">Signal</keyword>
<dbReference type="Proteomes" id="UP001178461">
    <property type="component" value="Chromosome 6"/>
</dbReference>
<dbReference type="GO" id="GO:0005615">
    <property type="term" value="C:extracellular space"/>
    <property type="evidence" value="ECO:0007669"/>
    <property type="project" value="UniProtKB-UniRule"/>
</dbReference>
<reference evidence="13" key="1">
    <citation type="submission" date="2022-12" db="EMBL/GenBank/DDBJ databases">
        <authorList>
            <person name="Alioto T."/>
            <person name="Alioto T."/>
            <person name="Gomez Garrido J."/>
        </authorList>
    </citation>
    <scope>NUCLEOTIDE SEQUENCE</scope>
</reference>
<dbReference type="GO" id="GO:0045087">
    <property type="term" value="P:innate immune response"/>
    <property type="evidence" value="ECO:0007669"/>
    <property type="project" value="UniProtKB-UniRule"/>
</dbReference>
<proteinExistence type="inferred from homology"/>
<keyword evidence="3 10" id="KW-0929">Antimicrobial</keyword>
<evidence type="ECO:0000256" key="9">
    <source>
        <dbReference type="ARBA" id="ARBA00025943"/>
    </source>
</evidence>
<dbReference type="InterPro" id="IPR017942">
    <property type="entry name" value="Lipid-bd_serum_glycop_N"/>
</dbReference>
<dbReference type="InterPro" id="IPR001124">
    <property type="entry name" value="Lipid-bd_serum_glycop_C"/>
</dbReference>
<dbReference type="Gene3D" id="3.15.20.10">
    <property type="entry name" value="Bactericidal permeability-increasing protein, domain 2"/>
    <property type="match status" value="1"/>
</dbReference>
<gene>
    <name evidence="13" type="ORF">PODLI_1B020453</name>
</gene>
<dbReference type="GO" id="GO:0031663">
    <property type="term" value="P:lipopolysaccharide-mediated signaling pathway"/>
    <property type="evidence" value="ECO:0007669"/>
    <property type="project" value="TreeGrafter"/>
</dbReference>
<evidence type="ECO:0000256" key="4">
    <source>
        <dbReference type="ARBA" id="ARBA00022588"/>
    </source>
</evidence>
<evidence type="ECO:0000313" key="14">
    <source>
        <dbReference type="Proteomes" id="UP001178461"/>
    </source>
</evidence>
<feature type="domain" description="Lipid-binding serum glycoprotein N-terminal" evidence="11">
    <location>
        <begin position="11"/>
        <end position="227"/>
    </location>
</feature>